<keyword evidence="7" id="KW-1185">Reference proteome</keyword>
<comment type="caution">
    <text evidence="6">The sequence shown here is derived from an EMBL/GenBank/DDBJ whole genome shotgun (WGS) entry which is preliminary data.</text>
</comment>
<dbReference type="AlphaFoldDB" id="A0A371IY76"/>
<dbReference type="PANTHER" id="PTHR30126">
    <property type="entry name" value="HTH-TYPE TRANSCRIPTIONAL REGULATOR"/>
    <property type="match status" value="1"/>
</dbReference>
<dbReference type="InterPro" id="IPR005119">
    <property type="entry name" value="LysR_subst-bd"/>
</dbReference>
<evidence type="ECO:0000256" key="3">
    <source>
        <dbReference type="ARBA" id="ARBA00023125"/>
    </source>
</evidence>
<protein>
    <submittedName>
        <fullName evidence="6">LysR family transcriptional regulator</fullName>
    </submittedName>
</protein>
<gene>
    <name evidence="6" type="ORF">CHL78_018290</name>
</gene>
<dbReference type="FunFam" id="1.10.10.10:FF:000001">
    <property type="entry name" value="LysR family transcriptional regulator"/>
    <property type="match status" value="1"/>
</dbReference>
<accession>A0A371IY76</accession>
<dbReference type="SUPFAM" id="SSF53850">
    <property type="entry name" value="Periplasmic binding protein-like II"/>
    <property type="match status" value="1"/>
</dbReference>
<name>A0A371IY76_9FIRM</name>
<reference evidence="6 7" key="1">
    <citation type="journal article" date="2017" name="Genome Announc.">
        <title>Draft Genome Sequence of Romboutsia weinsteinii sp. nov. Strain CCRI-19649(T) Isolated from Surface Water.</title>
        <authorList>
            <person name="Maheux A.F."/>
            <person name="Boudreau D.K."/>
            <person name="Berube E."/>
            <person name="Boissinot M."/>
            <person name="Cantin P."/>
            <person name="Raymond F."/>
            <person name="Corbeil J."/>
            <person name="Omar R.F."/>
            <person name="Bergeron M.G."/>
        </authorList>
    </citation>
    <scope>NUCLEOTIDE SEQUENCE [LARGE SCALE GENOMIC DNA]</scope>
    <source>
        <strain evidence="6 7">CCRI-19649</strain>
    </source>
</reference>
<comment type="similarity">
    <text evidence="1">Belongs to the LysR transcriptional regulatory family.</text>
</comment>
<dbReference type="InterPro" id="IPR036390">
    <property type="entry name" value="WH_DNA-bd_sf"/>
</dbReference>
<dbReference type="SUPFAM" id="SSF46785">
    <property type="entry name" value="Winged helix' DNA-binding domain"/>
    <property type="match status" value="1"/>
</dbReference>
<dbReference type="InterPro" id="IPR000847">
    <property type="entry name" value="LysR_HTH_N"/>
</dbReference>
<keyword evidence="2" id="KW-0805">Transcription regulation</keyword>
<dbReference type="Gene3D" id="3.40.190.290">
    <property type="match status" value="1"/>
</dbReference>
<dbReference type="GO" id="GO:0003700">
    <property type="term" value="F:DNA-binding transcription factor activity"/>
    <property type="evidence" value="ECO:0007669"/>
    <property type="project" value="InterPro"/>
</dbReference>
<proteinExistence type="inferred from homology"/>
<evidence type="ECO:0000256" key="4">
    <source>
        <dbReference type="ARBA" id="ARBA00023163"/>
    </source>
</evidence>
<keyword evidence="3" id="KW-0238">DNA-binding</keyword>
<evidence type="ECO:0000313" key="6">
    <source>
        <dbReference type="EMBL" id="RDY25420.1"/>
    </source>
</evidence>
<dbReference type="Proteomes" id="UP000215694">
    <property type="component" value="Unassembled WGS sequence"/>
</dbReference>
<dbReference type="PRINTS" id="PR00039">
    <property type="entry name" value="HTHLYSR"/>
</dbReference>
<evidence type="ECO:0000256" key="2">
    <source>
        <dbReference type="ARBA" id="ARBA00023015"/>
    </source>
</evidence>
<dbReference type="PROSITE" id="PS50931">
    <property type="entry name" value="HTH_LYSR"/>
    <property type="match status" value="1"/>
</dbReference>
<organism evidence="6 7">
    <name type="scientific">Romboutsia weinsteinii</name>
    <dbReference type="NCBI Taxonomy" id="2020949"/>
    <lineage>
        <taxon>Bacteria</taxon>
        <taxon>Bacillati</taxon>
        <taxon>Bacillota</taxon>
        <taxon>Clostridia</taxon>
        <taxon>Peptostreptococcales</taxon>
        <taxon>Peptostreptococcaceae</taxon>
        <taxon>Romboutsia</taxon>
    </lineage>
</organism>
<dbReference type="CDD" id="cd05466">
    <property type="entry name" value="PBP2_LTTR_substrate"/>
    <property type="match status" value="1"/>
</dbReference>
<keyword evidence="4" id="KW-0804">Transcription</keyword>
<dbReference type="InterPro" id="IPR036388">
    <property type="entry name" value="WH-like_DNA-bd_sf"/>
</dbReference>
<evidence type="ECO:0000256" key="1">
    <source>
        <dbReference type="ARBA" id="ARBA00009437"/>
    </source>
</evidence>
<sequence length="307" mass="34845">MKVSYFQIRFKKGKVNMRISSLKYFYEVSELKSISKVSNNLHISQPALSHQLSKLEKELGVKLFDRSNKGVELTNKGKILYDYAKQILTLHDNLIEDINEDDCKNKEIRINVLNTHANFILDGVVRDMGSIFKNINISINSQKEVNKKALLIHNRADLVISCSNIDDADLISEYIGSDKLILVSGGCLECNSIERLPVALLDDDSNTVLKTLENMSKVNVCLKTDSLDVIKSYLKKQNVAAVVPRISVEKELKSGKLMRVCSKGYDVSYDLFITYRKDIDANLKKKFKIFKKELESILNKECIDAVV</sequence>
<dbReference type="GO" id="GO:0000976">
    <property type="term" value="F:transcription cis-regulatory region binding"/>
    <property type="evidence" value="ECO:0007669"/>
    <property type="project" value="TreeGrafter"/>
</dbReference>
<evidence type="ECO:0000313" key="7">
    <source>
        <dbReference type="Proteomes" id="UP000215694"/>
    </source>
</evidence>
<dbReference type="Pfam" id="PF03466">
    <property type="entry name" value="LysR_substrate"/>
    <property type="match status" value="1"/>
</dbReference>
<feature type="domain" description="HTH lysR-type" evidence="5">
    <location>
        <begin position="17"/>
        <end position="74"/>
    </location>
</feature>
<dbReference type="EMBL" id="NOJY02000074">
    <property type="protein sequence ID" value="RDY25420.1"/>
    <property type="molecule type" value="Genomic_DNA"/>
</dbReference>
<dbReference type="PANTHER" id="PTHR30126:SF40">
    <property type="entry name" value="HTH-TYPE TRANSCRIPTIONAL REGULATOR GLTR"/>
    <property type="match status" value="1"/>
</dbReference>
<dbReference type="Gene3D" id="1.10.10.10">
    <property type="entry name" value="Winged helix-like DNA-binding domain superfamily/Winged helix DNA-binding domain"/>
    <property type="match status" value="1"/>
</dbReference>
<dbReference type="Pfam" id="PF00126">
    <property type="entry name" value="HTH_1"/>
    <property type="match status" value="1"/>
</dbReference>
<evidence type="ECO:0000259" key="5">
    <source>
        <dbReference type="PROSITE" id="PS50931"/>
    </source>
</evidence>